<dbReference type="InterPro" id="IPR011009">
    <property type="entry name" value="Kinase-like_dom_sf"/>
</dbReference>
<dbReference type="SUPFAM" id="SSF56112">
    <property type="entry name" value="Protein kinase-like (PK-like)"/>
    <property type="match status" value="1"/>
</dbReference>
<organism evidence="9 10">
    <name type="scientific">Actinomortierella ambigua</name>
    <dbReference type="NCBI Taxonomy" id="1343610"/>
    <lineage>
        <taxon>Eukaryota</taxon>
        <taxon>Fungi</taxon>
        <taxon>Fungi incertae sedis</taxon>
        <taxon>Mucoromycota</taxon>
        <taxon>Mortierellomycotina</taxon>
        <taxon>Mortierellomycetes</taxon>
        <taxon>Mortierellales</taxon>
        <taxon>Mortierellaceae</taxon>
        <taxon>Actinomortierella</taxon>
    </lineage>
</organism>
<dbReference type="GO" id="GO:0005634">
    <property type="term" value="C:nucleus"/>
    <property type="evidence" value="ECO:0007669"/>
    <property type="project" value="TreeGrafter"/>
</dbReference>
<protein>
    <submittedName>
        <fullName evidence="9">Dual-specificity kinase, spindle pole body (SPB) duplication and spindle checkpoint function</fullName>
    </submittedName>
</protein>
<reference evidence="9" key="1">
    <citation type="journal article" date="2020" name="Fungal Divers.">
        <title>Resolving the Mortierellaceae phylogeny through synthesis of multi-gene phylogenetics and phylogenomics.</title>
        <authorList>
            <person name="Vandepol N."/>
            <person name="Liber J."/>
            <person name="Desiro A."/>
            <person name="Na H."/>
            <person name="Kennedy M."/>
            <person name="Barry K."/>
            <person name="Grigoriev I.V."/>
            <person name="Miller A.N."/>
            <person name="O'Donnell K."/>
            <person name="Stajich J.E."/>
            <person name="Bonito G."/>
        </authorList>
    </citation>
    <scope>NUCLEOTIDE SEQUENCE</scope>
    <source>
        <strain evidence="9">BC1065</strain>
    </source>
</reference>
<dbReference type="GO" id="GO:0004674">
    <property type="term" value="F:protein serine/threonine kinase activity"/>
    <property type="evidence" value="ECO:0007669"/>
    <property type="project" value="UniProtKB-KW"/>
</dbReference>
<dbReference type="Gene3D" id="3.30.200.20">
    <property type="entry name" value="Phosphorylase Kinase, domain 1"/>
    <property type="match status" value="1"/>
</dbReference>
<feature type="region of interest" description="Disordered" evidence="7">
    <location>
        <begin position="176"/>
        <end position="266"/>
    </location>
</feature>
<dbReference type="GO" id="GO:0098813">
    <property type="term" value="P:nuclear chromosome segregation"/>
    <property type="evidence" value="ECO:0007669"/>
    <property type="project" value="UniProtKB-ARBA"/>
</dbReference>
<dbReference type="InterPro" id="IPR000719">
    <property type="entry name" value="Prot_kinase_dom"/>
</dbReference>
<evidence type="ECO:0000256" key="3">
    <source>
        <dbReference type="ARBA" id="ARBA00022741"/>
    </source>
</evidence>
<keyword evidence="1" id="KW-0723">Serine/threonine-protein kinase</keyword>
<gene>
    <name evidence="9" type="primary">MPS1</name>
    <name evidence="9" type="ORF">DFQ27_006931</name>
</gene>
<dbReference type="FunFam" id="3.30.200.20:FF:000131">
    <property type="entry name" value="Dual specificity protein kinase TTK"/>
    <property type="match status" value="1"/>
</dbReference>
<dbReference type="SMART" id="SM00220">
    <property type="entry name" value="S_TKc"/>
    <property type="match status" value="1"/>
</dbReference>
<evidence type="ECO:0000256" key="2">
    <source>
        <dbReference type="ARBA" id="ARBA00022679"/>
    </source>
</evidence>
<dbReference type="PANTHER" id="PTHR22974:SF21">
    <property type="entry name" value="DUAL SPECIFICITY PROTEIN KINASE TTK"/>
    <property type="match status" value="1"/>
</dbReference>
<dbReference type="GO" id="GO:0000776">
    <property type="term" value="C:kinetochore"/>
    <property type="evidence" value="ECO:0007669"/>
    <property type="project" value="TreeGrafter"/>
</dbReference>
<feature type="region of interest" description="Disordered" evidence="7">
    <location>
        <begin position="1"/>
        <end position="67"/>
    </location>
</feature>
<evidence type="ECO:0000256" key="7">
    <source>
        <dbReference type="SAM" id="MobiDB-lite"/>
    </source>
</evidence>
<keyword evidence="2" id="KW-0808">Transferase</keyword>
<evidence type="ECO:0000313" key="9">
    <source>
        <dbReference type="EMBL" id="KAG0254296.1"/>
    </source>
</evidence>
<name>A0A9P6PWR0_9FUNG</name>
<dbReference type="EMBL" id="JAAAJB010000526">
    <property type="protein sequence ID" value="KAG0254296.1"/>
    <property type="molecule type" value="Genomic_DNA"/>
</dbReference>
<dbReference type="InterPro" id="IPR008271">
    <property type="entry name" value="Ser/Thr_kinase_AS"/>
</dbReference>
<dbReference type="Proteomes" id="UP000807716">
    <property type="component" value="Unassembled WGS sequence"/>
</dbReference>
<feature type="domain" description="Protein kinase" evidence="8">
    <location>
        <begin position="373"/>
        <end position="698"/>
    </location>
</feature>
<feature type="region of interest" description="Disordered" evidence="7">
    <location>
        <begin position="339"/>
        <end position="358"/>
    </location>
</feature>
<feature type="compositionally biased region" description="Polar residues" evidence="7">
    <location>
        <begin position="342"/>
        <end position="353"/>
    </location>
</feature>
<keyword evidence="10" id="KW-1185">Reference proteome</keyword>
<dbReference type="PROSITE" id="PS00108">
    <property type="entry name" value="PROTEIN_KINASE_ST"/>
    <property type="match status" value="1"/>
</dbReference>
<keyword evidence="4 9" id="KW-0418">Kinase</keyword>
<dbReference type="OrthoDB" id="20524at2759"/>
<dbReference type="PANTHER" id="PTHR22974">
    <property type="entry name" value="MIXED LINEAGE PROTEIN KINASE"/>
    <property type="match status" value="1"/>
</dbReference>
<dbReference type="Gene3D" id="1.10.510.10">
    <property type="entry name" value="Transferase(Phosphotransferase) domain 1"/>
    <property type="match status" value="1"/>
</dbReference>
<feature type="compositionally biased region" description="Low complexity" evidence="7">
    <location>
        <begin position="650"/>
        <end position="659"/>
    </location>
</feature>
<feature type="region of interest" description="Disordered" evidence="7">
    <location>
        <begin position="612"/>
        <end position="659"/>
    </location>
</feature>
<evidence type="ECO:0000256" key="1">
    <source>
        <dbReference type="ARBA" id="ARBA00022527"/>
    </source>
</evidence>
<feature type="binding site" evidence="6">
    <location>
        <position position="401"/>
    </location>
    <ligand>
        <name>ATP</name>
        <dbReference type="ChEBI" id="CHEBI:30616"/>
    </ligand>
</feature>
<evidence type="ECO:0000313" key="10">
    <source>
        <dbReference type="Proteomes" id="UP000807716"/>
    </source>
</evidence>
<dbReference type="InterPro" id="IPR027084">
    <property type="entry name" value="Mps1_cat"/>
</dbReference>
<evidence type="ECO:0000256" key="6">
    <source>
        <dbReference type="PROSITE-ProRule" id="PRU10141"/>
    </source>
</evidence>
<dbReference type="GO" id="GO:0007094">
    <property type="term" value="P:mitotic spindle assembly checkpoint signaling"/>
    <property type="evidence" value="ECO:0007669"/>
    <property type="project" value="TreeGrafter"/>
</dbReference>
<dbReference type="AlphaFoldDB" id="A0A9P6PWR0"/>
<feature type="compositionally biased region" description="Polar residues" evidence="7">
    <location>
        <begin position="58"/>
        <end position="67"/>
    </location>
</feature>
<evidence type="ECO:0000256" key="4">
    <source>
        <dbReference type="ARBA" id="ARBA00022777"/>
    </source>
</evidence>
<evidence type="ECO:0000256" key="5">
    <source>
        <dbReference type="ARBA" id="ARBA00022840"/>
    </source>
</evidence>
<keyword evidence="3 6" id="KW-0547">Nucleotide-binding</keyword>
<proteinExistence type="predicted"/>
<dbReference type="Pfam" id="PF00069">
    <property type="entry name" value="Pkinase"/>
    <property type="match status" value="1"/>
</dbReference>
<dbReference type="GO" id="GO:0033316">
    <property type="term" value="P:meiotic spindle assembly checkpoint signaling"/>
    <property type="evidence" value="ECO:0007669"/>
    <property type="project" value="TreeGrafter"/>
</dbReference>
<keyword evidence="5 6" id="KW-0067">ATP-binding</keyword>
<dbReference type="GO" id="GO:0034501">
    <property type="term" value="P:protein localization to kinetochore"/>
    <property type="evidence" value="ECO:0007669"/>
    <property type="project" value="TreeGrafter"/>
</dbReference>
<feature type="region of interest" description="Disordered" evidence="7">
    <location>
        <begin position="80"/>
        <end position="102"/>
    </location>
</feature>
<evidence type="ECO:0000259" key="8">
    <source>
        <dbReference type="PROSITE" id="PS50011"/>
    </source>
</evidence>
<dbReference type="InterPro" id="IPR017441">
    <property type="entry name" value="Protein_kinase_ATP_BS"/>
</dbReference>
<dbReference type="PROSITE" id="PS50011">
    <property type="entry name" value="PROTEIN_KINASE_DOM"/>
    <property type="match status" value="1"/>
</dbReference>
<dbReference type="CDD" id="cd14131">
    <property type="entry name" value="PKc_Mps1"/>
    <property type="match status" value="1"/>
</dbReference>
<accession>A0A9P6PWR0</accession>
<dbReference type="GO" id="GO:0005524">
    <property type="term" value="F:ATP binding"/>
    <property type="evidence" value="ECO:0007669"/>
    <property type="project" value="UniProtKB-UniRule"/>
</dbReference>
<dbReference type="GO" id="GO:0004712">
    <property type="term" value="F:protein serine/threonine/tyrosine kinase activity"/>
    <property type="evidence" value="ECO:0007669"/>
    <property type="project" value="TreeGrafter"/>
</dbReference>
<sequence>MSGDGGAAKPKQSMDTTDEFRNFFKTEGASSAQHRVKKLPLPRKFLQGESNGVVGGHISSTTSRPTQELSLGLLGSKLAASKAPPLPSEGKMDATMLDNPPNAKLSSVVSRIVPSVSGVKTRMEPAQGDVASHVVAPWTSEATIDAPSSVYSAPGKENLPMGARKFRPRSSSILARAKAGKTPDWGRPQRIVPGEDTEDTEGSTRLTATVGPPQEPAFSQDISARAGPQQQTIADQYKGSETAYGQTRPRQDIQDPDILEPASKRKKHEVMECSAMEFAAFMPAVQPHGAGTEAGAIPSRAGTPQEDQVGGGIAAIARTLAKGAPKRSPAKDSLLADHHNLQNDTGRSGSGSQAAGPLGASERGVIMVNNRPFTKLHAIGQGGSSKVFKVIGPHNKVYALKRVTFDKSDTKVAEGYLNEFDLLRKLDKCPNIITAFDAEINRAKGRIFMVLECGDVDLALMMLRHKKKPLDLNFVRHTWLQMLEAVKVIHDMNIVHTDLKPANFVLVEGVLKLIDFGIAGAISPDTTNLHRAAQMGTANYMPPEAFNESSAAGVKKLGRAADVWSLGCILYQMVYGKTPFSEFEELLQKMLRIINPQYEIKYPQEVLFSPPEPKATLSKSSANGGAVSESKDAANNSLESEPSPTPSPPTTCTTTSSPSLQAIRVRIDESVINVMRRILVRDPKKRPTIPQLLEDPFLHPQDELQKTREKLQRAEAELAKLGIAGGR</sequence>
<dbReference type="PROSITE" id="PS00107">
    <property type="entry name" value="PROTEIN_KINASE_ATP"/>
    <property type="match status" value="1"/>
</dbReference>
<comment type="caution">
    <text evidence="9">The sequence shown here is derived from an EMBL/GenBank/DDBJ whole genome shotgun (WGS) entry which is preliminary data.</text>
</comment>